<dbReference type="InterPro" id="IPR016181">
    <property type="entry name" value="Acyl_CoA_acyltransferase"/>
</dbReference>
<dbReference type="STRING" id="1792845.BC343_10375"/>
<dbReference type="EMBL" id="MBTF01000034">
    <property type="protein sequence ID" value="OOQ58057.1"/>
    <property type="molecule type" value="Genomic_DNA"/>
</dbReference>
<dbReference type="AlphaFoldDB" id="A0A1S9PB58"/>
<dbReference type="CDD" id="cd04301">
    <property type="entry name" value="NAT_SF"/>
    <property type="match status" value="1"/>
</dbReference>
<organism evidence="2 3">
    <name type="scientific">Mucilaginibacter pedocola</name>
    <dbReference type="NCBI Taxonomy" id="1792845"/>
    <lineage>
        <taxon>Bacteria</taxon>
        <taxon>Pseudomonadati</taxon>
        <taxon>Bacteroidota</taxon>
        <taxon>Sphingobacteriia</taxon>
        <taxon>Sphingobacteriales</taxon>
        <taxon>Sphingobacteriaceae</taxon>
        <taxon>Mucilaginibacter</taxon>
    </lineage>
</organism>
<evidence type="ECO:0000259" key="1">
    <source>
        <dbReference type="PROSITE" id="PS51186"/>
    </source>
</evidence>
<dbReference type="Gene3D" id="3.40.630.30">
    <property type="match status" value="1"/>
</dbReference>
<proteinExistence type="predicted"/>
<evidence type="ECO:0000313" key="3">
    <source>
        <dbReference type="Proteomes" id="UP000189739"/>
    </source>
</evidence>
<dbReference type="OrthoDB" id="2352823at2"/>
<dbReference type="Pfam" id="PF00583">
    <property type="entry name" value="Acetyltransf_1"/>
    <property type="match status" value="1"/>
</dbReference>
<gene>
    <name evidence="2" type="ORF">BC343_10375</name>
</gene>
<evidence type="ECO:0000313" key="2">
    <source>
        <dbReference type="EMBL" id="OOQ58057.1"/>
    </source>
</evidence>
<accession>A0A1S9PB58</accession>
<keyword evidence="2" id="KW-0808">Transferase</keyword>
<keyword evidence="3" id="KW-1185">Reference proteome</keyword>
<dbReference type="PROSITE" id="PS51186">
    <property type="entry name" value="GNAT"/>
    <property type="match status" value="1"/>
</dbReference>
<protein>
    <submittedName>
        <fullName evidence="2">GCN5 family acetyltransferase</fullName>
    </submittedName>
</protein>
<dbReference type="Proteomes" id="UP000189739">
    <property type="component" value="Unassembled WGS sequence"/>
</dbReference>
<comment type="caution">
    <text evidence="2">The sequence shown here is derived from an EMBL/GenBank/DDBJ whole genome shotgun (WGS) entry which is preliminary data.</text>
</comment>
<dbReference type="SUPFAM" id="SSF55729">
    <property type="entry name" value="Acyl-CoA N-acyltransferases (Nat)"/>
    <property type="match status" value="1"/>
</dbReference>
<dbReference type="GO" id="GO:0016747">
    <property type="term" value="F:acyltransferase activity, transferring groups other than amino-acyl groups"/>
    <property type="evidence" value="ECO:0007669"/>
    <property type="project" value="InterPro"/>
</dbReference>
<dbReference type="InterPro" id="IPR000182">
    <property type="entry name" value="GNAT_dom"/>
</dbReference>
<sequence>MIKFITADDVLPLRNEVLREGRLTLDECRFPNDNAEDAFHLGYYVGDELACIASFHPQGYKEYQGKAYQLRGMATGAEHRGKGIGNMLVNFAITYLRGQKANYLWCNARKVAVQFYMGTGFEVISPVFDVPGIGPHYVMYVKIQ</sequence>
<dbReference type="RefSeq" id="WP_078349785.1">
    <property type="nucleotide sequence ID" value="NZ_MBTF01000034.1"/>
</dbReference>
<feature type="domain" description="N-acetyltransferase" evidence="1">
    <location>
        <begin position="1"/>
        <end position="144"/>
    </location>
</feature>
<reference evidence="2 3" key="1">
    <citation type="submission" date="2016-07" db="EMBL/GenBank/DDBJ databases">
        <title>Genomic analysis of zinc-resistant bacterium Mucilaginibacter pedocola TBZ30.</title>
        <authorList>
            <person name="Huang J."/>
            <person name="Tang J."/>
        </authorList>
    </citation>
    <scope>NUCLEOTIDE SEQUENCE [LARGE SCALE GENOMIC DNA]</scope>
    <source>
        <strain evidence="2 3">TBZ30</strain>
    </source>
</reference>
<name>A0A1S9PB58_9SPHI</name>